<gene>
    <name evidence="4" type="ORF">HK105_209032</name>
</gene>
<keyword evidence="2" id="KW-0344">Guanine-nucleotide releasing factor</keyword>
<protein>
    <submittedName>
        <fullName evidence="4">Uncharacterized protein</fullName>
    </submittedName>
</protein>
<evidence type="ECO:0000256" key="2">
    <source>
        <dbReference type="ARBA" id="ARBA00022658"/>
    </source>
</evidence>
<dbReference type="InterPro" id="IPR011323">
    <property type="entry name" value="Mss4/transl-control_tumour"/>
</dbReference>
<dbReference type="EMBL" id="JADGIZ020000105">
    <property type="protein sequence ID" value="KAL2911501.1"/>
    <property type="molecule type" value="Genomic_DNA"/>
</dbReference>
<sequence length="165" mass="16564">MDQAKLAAALAAASSARRPAEGVHLLQDVPGGPDAVAAVDGGNALAIRCPSCRSLVLRPGAAVKSLEHTALALPSISRADGGAATPAPFVWSVADMMRFENIGFSKPLPGDSLGGDAGLQIERYLACADCDLGPLGCSGHLAAGGGAAKTLLIFGDRVAYEAART</sequence>
<dbReference type="InterPro" id="IPR011057">
    <property type="entry name" value="Mss4-like_sf"/>
</dbReference>
<keyword evidence="3" id="KW-0653">Protein transport</keyword>
<keyword evidence="1" id="KW-0813">Transport</keyword>
<keyword evidence="5" id="KW-1185">Reference proteome</keyword>
<evidence type="ECO:0000313" key="5">
    <source>
        <dbReference type="Proteomes" id="UP001527925"/>
    </source>
</evidence>
<dbReference type="Pfam" id="PF04421">
    <property type="entry name" value="Mss4"/>
    <property type="match status" value="1"/>
</dbReference>
<reference evidence="4 5" key="1">
    <citation type="submission" date="2023-09" db="EMBL/GenBank/DDBJ databases">
        <title>Pangenome analysis of Batrachochytrium dendrobatidis and related Chytrids.</title>
        <authorList>
            <person name="Yacoub M.N."/>
            <person name="Stajich J.E."/>
            <person name="James T.Y."/>
        </authorList>
    </citation>
    <scope>NUCLEOTIDE SEQUENCE [LARGE SCALE GENOMIC DNA]</scope>
    <source>
        <strain evidence="4 5">JEL0888</strain>
    </source>
</reference>
<dbReference type="Gene3D" id="2.170.150.10">
    <property type="entry name" value="Metal Binding Protein, Guanine Nucleotide Exchange Factor, Chain A"/>
    <property type="match status" value="1"/>
</dbReference>
<name>A0ABR4MW67_9FUNG</name>
<comment type="caution">
    <text evidence="4">The sequence shown here is derived from an EMBL/GenBank/DDBJ whole genome shotgun (WGS) entry which is preliminary data.</text>
</comment>
<evidence type="ECO:0000256" key="1">
    <source>
        <dbReference type="ARBA" id="ARBA00022448"/>
    </source>
</evidence>
<accession>A0ABR4MW67</accession>
<evidence type="ECO:0000256" key="3">
    <source>
        <dbReference type="ARBA" id="ARBA00022927"/>
    </source>
</evidence>
<dbReference type="SUPFAM" id="SSF51316">
    <property type="entry name" value="Mss4-like"/>
    <property type="match status" value="1"/>
</dbReference>
<dbReference type="PROSITE" id="PS51796">
    <property type="entry name" value="MSS4"/>
    <property type="match status" value="1"/>
</dbReference>
<dbReference type="PANTHER" id="PTHR13276">
    <property type="entry name" value="GUANINE NUCLEOTIDE EXCHANGE FACTOR MSS4"/>
    <property type="match status" value="1"/>
</dbReference>
<proteinExistence type="predicted"/>
<evidence type="ECO:0000313" key="4">
    <source>
        <dbReference type="EMBL" id="KAL2911501.1"/>
    </source>
</evidence>
<organism evidence="4 5">
    <name type="scientific">Polyrhizophydium stewartii</name>
    <dbReference type="NCBI Taxonomy" id="2732419"/>
    <lineage>
        <taxon>Eukaryota</taxon>
        <taxon>Fungi</taxon>
        <taxon>Fungi incertae sedis</taxon>
        <taxon>Chytridiomycota</taxon>
        <taxon>Chytridiomycota incertae sedis</taxon>
        <taxon>Chytridiomycetes</taxon>
        <taxon>Rhizophydiales</taxon>
        <taxon>Rhizophydiales incertae sedis</taxon>
        <taxon>Polyrhizophydium</taxon>
    </lineage>
</organism>
<dbReference type="Proteomes" id="UP001527925">
    <property type="component" value="Unassembled WGS sequence"/>
</dbReference>
<dbReference type="PANTHER" id="PTHR13276:SF0">
    <property type="entry name" value="GUANINE NUCLEOTIDE EXCHANGE FACTOR MSS4"/>
    <property type="match status" value="1"/>
</dbReference>
<dbReference type="InterPro" id="IPR007515">
    <property type="entry name" value="Mss4"/>
</dbReference>